<sequence>MTVILTAKQAKALRDFLDLKDTTDRALEDVYLYHGDYEDWHVDGSYYLHQIPREDLAYAIVTKDYKVKDEGLEEKVSDLLVLIQERIRLTDNVLRELNTNITKSVNLRSDEQHSTRVREAYSQLYRENKARKQALEEAKELIKDTLGDVFGDIIDPL</sequence>
<accession>R4JF48</accession>
<dbReference type="Proteomes" id="UP000258501">
    <property type="component" value="Segment"/>
</dbReference>
<gene>
    <name evidence="2" type="ORF">SIOphi_00850</name>
</gene>
<proteinExistence type="predicted"/>
<evidence type="ECO:0000256" key="1">
    <source>
        <dbReference type="SAM" id="Coils"/>
    </source>
</evidence>
<organism evidence="2 3">
    <name type="scientific">Bacillus phage SIOphi</name>
    <dbReference type="NCBI Taxonomy" id="1285382"/>
    <lineage>
        <taxon>Viruses</taxon>
        <taxon>Duplodnaviria</taxon>
        <taxon>Heunggongvirae</taxon>
        <taxon>Uroviricota</taxon>
        <taxon>Caudoviricetes</taxon>
        <taxon>Herelleviridae</taxon>
        <taxon>Bastillevirinae</taxon>
        <taxon>Siophivirus</taxon>
        <taxon>Siophivirus SIOphi</taxon>
    </lineage>
</organism>
<keyword evidence="1" id="KW-0175">Coiled coil</keyword>
<evidence type="ECO:0000313" key="2">
    <source>
        <dbReference type="EMBL" id="AGK86978.1"/>
    </source>
</evidence>
<protein>
    <submittedName>
        <fullName evidence="2">Uncharacterized protein</fullName>
    </submittedName>
</protein>
<feature type="coiled-coil region" evidence="1">
    <location>
        <begin position="118"/>
        <end position="145"/>
    </location>
</feature>
<reference evidence="2 3" key="1">
    <citation type="submission" date="2013-02" db="EMBL/GenBank/DDBJ databases">
        <authorList>
            <person name="Lukaszewicz M."/>
            <person name="Biegalska A."/>
            <person name="Krasowska A."/>
        </authorList>
    </citation>
    <scope>NUCLEOTIDE SEQUENCE [LARGE SCALE GENOMIC DNA]</scope>
</reference>
<evidence type="ECO:0000313" key="3">
    <source>
        <dbReference type="Proteomes" id="UP000258501"/>
    </source>
</evidence>
<name>R4JF48_9CAUD</name>
<dbReference type="EMBL" id="KC699836">
    <property type="protein sequence ID" value="AGK86978.1"/>
    <property type="molecule type" value="Genomic_DNA"/>
</dbReference>
<keyword evidence="3" id="KW-1185">Reference proteome</keyword>